<dbReference type="InterPro" id="IPR050339">
    <property type="entry name" value="CC_SR_Kinase"/>
</dbReference>
<evidence type="ECO:0000256" key="2">
    <source>
        <dbReference type="ARBA" id="ARBA00022741"/>
    </source>
</evidence>
<evidence type="ECO:0000259" key="6">
    <source>
        <dbReference type="PROSITE" id="PS50011"/>
    </source>
</evidence>
<evidence type="ECO:0000256" key="3">
    <source>
        <dbReference type="ARBA" id="ARBA00022777"/>
    </source>
</evidence>
<dbReference type="GO" id="GO:0005737">
    <property type="term" value="C:cytoplasm"/>
    <property type="evidence" value="ECO:0007669"/>
    <property type="project" value="TreeGrafter"/>
</dbReference>
<keyword evidence="2" id="KW-0547">Nucleotide-binding</keyword>
<dbReference type="PANTHER" id="PTHR11042">
    <property type="entry name" value="EUKARYOTIC TRANSLATION INITIATION FACTOR 2-ALPHA KINASE EIF2-ALPHA KINASE -RELATED"/>
    <property type="match status" value="1"/>
</dbReference>
<gene>
    <name evidence="7" type="ORF">EZS28_021823</name>
</gene>
<dbReference type="PROSITE" id="PS00108">
    <property type="entry name" value="PROTEIN_KINASE_ST"/>
    <property type="match status" value="1"/>
</dbReference>
<dbReference type="InterPro" id="IPR000719">
    <property type="entry name" value="Prot_kinase_dom"/>
</dbReference>
<dbReference type="PROSITE" id="PS50011">
    <property type="entry name" value="PROTEIN_KINASE_DOM"/>
    <property type="match status" value="1"/>
</dbReference>
<keyword evidence="4" id="KW-0067">ATP-binding</keyword>
<comment type="caution">
    <text evidence="7">The sequence shown here is derived from an EMBL/GenBank/DDBJ whole genome shotgun (WGS) entry which is preliminary data.</text>
</comment>
<proteinExistence type="inferred from homology"/>
<accession>A0A5J4VJB8</accession>
<dbReference type="SUPFAM" id="SSF56112">
    <property type="entry name" value="Protein kinase-like (PK-like)"/>
    <property type="match status" value="1"/>
</dbReference>
<dbReference type="Gene3D" id="1.10.510.10">
    <property type="entry name" value="Transferase(Phosphotransferase) domain 1"/>
    <property type="match status" value="1"/>
</dbReference>
<organism evidence="7 8">
    <name type="scientific">Streblomastix strix</name>
    <dbReference type="NCBI Taxonomy" id="222440"/>
    <lineage>
        <taxon>Eukaryota</taxon>
        <taxon>Metamonada</taxon>
        <taxon>Preaxostyla</taxon>
        <taxon>Oxymonadida</taxon>
        <taxon>Streblomastigidae</taxon>
        <taxon>Streblomastix</taxon>
    </lineage>
</organism>
<evidence type="ECO:0000313" key="7">
    <source>
        <dbReference type="EMBL" id="KAA6382651.1"/>
    </source>
</evidence>
<dbReference type="GO" id="GO:0005634">
    <property type="term" value="C:nucleus"/>
    <property type="evidence" value="ECO:0007669"/>
    <property type="project" value="TreeGrafter"/>
</dbReference>
<dbReference type="Proteomes" id="UP000324800">
    <property type="component" value="Unassembled WGS sequence"/>
</dbReference>
<dbReference type="InterPro" id="IPR008271">
    <property type="entry name" value="Ser/Thr_kinase_AS"/>
</dbReference>
<dbReference type="InterPro" id="IPR011009">
    <property type="entry name" value="Kinase-like_dom_sf"/>
</dbReference>
<evidence type="ECO:0000256" key="4">
    <source>
        <dbReference type="ARBA" id="ARBA00022840"/>
    </source>
</evidence>
<reference evidence="7 8" key="1">
    <citation type="submission" date="2019-03" db="EMBL/GenBank/DDBJ databases">
        <title>Single cell metagenomics reveals metabolic interactions within the superorganism composed of flagellate Streblomastix strix and complex community of Bacteroidetes bacteria on its surface.</title>
        <authorList>
            <person name="Treitli S.C."/>
            <person name="Kolisko M."/>
            <person name="Husnik F."/>
            <person name="Keeling P."/>
            <person name="Hampl V."/>
        </authorList>
    </citation>
    <scope>NUCLEOTIDE SEQUENCE [LARGE SCALE GENOMIC DNA]</scope>
    <source>
        <strain evidence="7">ST1C</strain>
    </source>
</reference>
<keyword evidence="3" id="KW-0418">Kinase</keyword>
<keyword evidence="1" id="KW-0808">Transferase</keyword>
<dbReference type="Pfam" id="PF00069">
    <property type="entry name" value="Pkinase"/>
    <property type="match status" value="1"/>
</dbReference>
<sequence length="397" mass="45109">MELCSGGSLKSYCQGKMKNKEFTSEEEAWRFIFQISSAIGYLHKNKILHRDMKPANILLLEDLTVKLADFGISKQLQCVPGINRSEQIQLGKPEERPKIDNILEHPRIKPLLIEAQRSGQLPDLHMLQSGALNAANELATLRENETRRFAELEAQIWNHEIIKALPMEYWFKDPELGLVVKKQESLQRIPSNIQNARYKSVHLVQPDLQNRMATLTLDPVFDALPNRSQFIRLTARFYDSPKGNLRRIGIVDAKHNFPENLAAGFDENSIGIDGETGRISHCKKVVCKIDKYGNEDFVTIEVYLPPLMQMQANPQQPKDPESKPADYRTGGGYNWFSPTVSFAINEVPQVCAFENCPTSFRFCVTRYYGRSSVEIIALAKSDTGSIAALPERETLKW</sequence>
<dbReference type="AlphaFoldDB" id="A0A5J4VJB8"/>
<feature type="domain" description="Protein kinase" evidence="6">
    <location>
        <begin position="1"/>
        <end position="258"/>
    </location>
</feature>
<comment type="similarity">
    <text evidence="5">Belongs to the protein kinase superfamily. Ser/Thr protein kinase family. GCN2 subfamily.</text>
</comment>
<dbReference type="SMART" id="SM00220">
    <property type="entry name" value="S_TKc"/>
    <property type="match status" value="1"/>
</dbReference>
<dbReference type="GO" id="GO:0004672">
    <property type="term" value="F:protein kinase activity"/>
    <property type="evidence" value="ECO:0007669"/>
    <property type="project" value="InterPro"/>
</dbReference>
<name>A0A5J4VJB8_9EUKA</name>
<evidence type="ECO:0000256" key="5">
    <source>
        <dbReference type="ARBA" id="ARBA00037982"/>
    </source>
</evidence>
<evidence type="ECO:0000313" key="8">
    <source>
        <dbReference type="Proteomes" id="UP000324800"/>
    </source>
</evidence>
<dbReference type="GO" id="GO:0005524">
    <property type="term" value="F:ATP binding"/>
    <property type="evidence" value="ECO:0007669"/>
    <property type="project" value="UniProtKB-KW"/>
</dbReference>
<dbReference type="OrthoDB" id="4062651at2759"/>
<protein>
    <recommendedName>
        <fullName evidence="6">Protein kinase domain-containing protein</fullName>
    </recommendedName>
</protein>
<dbReference type="EMBL" id="SNRW01006661">
    <property type="protein sequence ID" value="KAA6382651.1"/>
    <property type="molecule type" value="Genomic_DNA"/>
</dbReference>
<evidence type="ECO:0000256" key="1">
    <source>
        <dbReference type="ARBA" id="ARBA00022679"/>
    </source>
</evidence>